<accession>A0A2A9M5Y1</accession>
<evidence type="ECO:0000259" key="2">
    <source>
        <dbReference type="Pfam" id="PF00149"/>
    </source>
</evidence>
<dbReference type="SUPFAM" id="SSF56300">
    <property type="entry name" value="Metallo-dependent phosphatases"/>
    <property type="match status" value="1"/>
</dbReference>
<dbReference type="CDD" id="cd07425">
    <property type="entry name" value="MPP_Shelphs"/>
    <property type="match status" value="1"/>
</dbReference>
<dbReference type="Gene3D" id="3.60.21.10">
    <property type="match status" value="1"/>
</dbReference>
<gene>
    <name evidence="3" type="ORF">BESB_012160</name>
</gene>
<dbReference type="STRING" id="94643.A0A2A9M5Y1"/>
<dbReference type="OrthoDB" id="5976022at2759"/>
<feature type="domain" description="Calcineurin-like phosphoesterase" evidence="2">
    <location>
        <begin position="98"/>
        <end position="323"/>
    </location>
</feature>
<dbReference type="InterPro" id="IPR004843">
    <property type="entry name" value="Calcineurin-like_PHP"/>
</dbReference>
<dbReference type="AlphaFoldDB" id="A0A2A9M5Y1"/>
<dbReference type="InterPro" id="IPR029052">
    <property type="entry name" value="Metallo-depent_PP-like"/>
</dbReference>
<sequence>MFCRPFLQSWMSRDNSCSALSRSVRPRSPWQKMCRRPAAGATAAATGQTWRMRELSVRDQGGMSLSAFVLLFCFTCFTQCPVVAFTSESLDFHWPGSRIVAIGDLHGDLGNTVLLLYGAGVVDENGDWIGGDTLLVQTGDIVDRGPDGKRIYDYFARLSSQARERGGKVVQLLGNHDVMNICGDFRYAHPSETKEFGGPSGRRRQFMDDGSYGRLLRSYPAAVKVDGVVFSHAGIPKEFADMGLLKLTNQLHEELADDCKLHNTRFYNEVTALSPSSDLFVAGSHGPLWTRVFSMGETSRICEELDNTLAALGAGKMVIGHTVQESGNIEAYCDGRLLLIDTGISRYVANSPRMLEIHDGAFYEWKADVAEQGSGEPRVRASKRRLNVPALREQPDADSPPQRGDDDTARAQTPPPEGARSDEL</sequence>
<dbReference type="GeneID" id="40306278"/>
<evidence type="ECO:0000313" key="3">
    <source>
        <dbReference type="EMBL" id="PFH32604.1"/>
    </source>
</evidence>
<dbReference type="InterPro" id="IPR041787">
    <property type="entry name" value="MPP_Shelphs"/>
</dbReference>
<comment type="caution">
    <text evidence="3">The sequence shown here is derived from an EMBL/GenBank/DDBJ whole genome shotgun (WGS) entry which is preliminary data.</text>
</comment>
<dbReference type="PANTHER" id="PTHR46546:SF4">
    <property type="entry name" value="SHEWANELLA-LIKE PROTEIN PHOSPHATASE 1"/>
    <property type="match status" value="1"/>
</dbReference>
<dbReference type="GO" id="GO:0016787">
    <property type="term" value="F:hydrolase activity"/>
    <property type="evidence" value="ECO:0007669"/>
    <property type="project" value="InterPro"/>
</dbReference>
<reference evidence="3 4" key="1">
    <citation type="submission" date="2017-09" db="EMBL/GenBank/DDBJ databases">
        <title>Genome sequencing of Besnoitia besnoiti strain Bb-Ger1.</title>
        <authorList>
            <person name="Schares G."/>
            <person name="Venepally P."/>
            <person name="Lorenzi H.A."/>
        </authorList>
    </citation>
    <scope>NUCLEOTIDE SEQUENCE [LARGE SCALE GENOMIC DNA]</scope>
    <source>
        <strain evidence="3 4">Bb-Ger1</strain>
    </source>
</reference>
<dbReference type="PANTHER" id="PTHR46546">
    <property type="entry name" value="SHEWANELLA-LIKE PROTEIN PHOSPHATASE 1"/>
    <property type="match status" value="1"/>
</dbReference>
<dbReference type="EMBL" id="NWUJ01000010">
    <property type="protein sequence ID" value="PFH32604.1"/>
    <property type="molecule type" value="Genomic_DNA"/>
</dbReference>
<proteinExistence type="predicted"/>
<feature type="region of interest" description="Disordered" evidence="1">
    <location>
        <begin position="373"/>
        <end position="424"/>
    </location>
</feature>
<name>A0A2A9M5Y1_BESBE</name>
<evidence type="ECO:0000256" key="1">
    <source>
        <dbReference type="SAM" id="MobiDB-lite"/>
    </source>
</evidence>
<evidence type="ECO:0000313" key="4">
    <source>
        <dbReference type="Proteomes" id="UP000224006"/>
    </source>
</evidence>
<organism evidence="3 4">
    <name type="scientific">Besnoitia besnoiti</name>
    <name type="common">Apicomplexan protozoan</name>
    <dbReference type="NCBI Taxonomy" id="94643"/>
    <lineage>
        <taxon>Eukaryota</taxon>
        <taxon>Sar</taxon>
        <taxon>Alveolata</taxon>
        <taxon>Apicomplexa</taxon>
        <taxon>Conoidasida</taxon>
        <taxon>Coccidia</taxon>
        <taxon>Eucoccidiorida</taxon>
        <taxon>Eimeriorina</taxon>
        <taxon>Sarcocystidae</taxon>
        <taxon>Besnoitia</taxon>
    </lineage>
</organism>
<dbReference type="Pfam" id="PF00149">
    <property type="entry name" value="Metallophos"/>
    <property type="match status" value="1"/>
</dbReference>
<dbReference type="KEGG" id="bbes:BESB_012160"/>
<dbReference type="Proteomes" id="UP000224006">
    <property type="component" value="Chromosome IX"/>
</dbReference>
<keyword evidence="4" id="KW-1185">Reference proteome</keyword>
<protein>
    <submittedName>
        <fullName evidence="3">Ser/Thr phosphatase family protein</fullName>
    </submittedName>
</protein>
<dbReference type="RefSeq" id="XP_029216613.1">
    <property type="nucleotide sequence ID" value="XM_029359946.1"/>
</dbReference>
<dbReference type="VEuPathDB" id="ToxoDB:BESB_012160"/>